<evidence type="ECO:0000313" key="3">
    <source>
        <dbReference type="Proteomes" id="UP000184128"/>
    </source>
</evidence>
<dbReference type="STRING" id="1121025.SAMN02745249_01419"/>
<gene>
    <name evidence="2" type="ORF">SAMN02745249_01419</name>
</gene>
<dbReference type="Proteomes" id="UP000184128">
    <property type="component" value="Unassembled WGS sequence"/>
</dbReference>
<dbReference type="RefSeq" id="WP_073298167.1">
    <property type="nucleotide sequence ID" value="NZ_FQUF01000020.1"/>
</dbReference>
<dbReference type="Pfam" id="PF08378">
    <property type="entry name" value="NERD"/>
    <property type="match status" value="1"/>
</dbReference>
<protein>
    <submittedName>
        <fullName evidence="2">Nuclease-related domain-containing protein</fullName>
    </submittedName>
</protein>
<dbReference type="EMBL" id="FQUF01000020">
    <property type="protein sequence ID" value="SHE91321.1"/>
    <property type="molecule type" value="Genomic_DNA"/>
</dbReference>
<proteinExistence type="predicted"/>
<evidence type="ECO:0000313" key="2">
    <source>
        <dbReference type="EMBL" id="SHE91321.1"/>
    </source>
</evidence>
<evidence type="ECO:0000259" key="1">
    <source>
        <dbReference type="PROSITE" id="PS50965"/>
    </source>
</evidence>
<organism evidence="2 3">
    <name type="scientific">Atopostipes suicloacalis DSM 15692</name>
    <dbReference type="NCBI Taxonomy" id="1121025"/>
    <lineage>
        <taxon>Bacteria</taxon>
        <taxon>Bacillati</taxon>
        <taxon>Bacillota</taxon>
        <taxon>Bacilli</taxon>
        <taxon>Lactobacillales</taxon>
        <taxon>Carnobacteriaceae</taxon>
        <taxon>Atopostipes</taxon>
    </lineage>
</organism>
<sequence>MKIYQTEFQQKMAKFPNRLEFNSVAFRRGLITNKDEVDAFRRSVAGFEGEETVLDYFKKYGKKHWIVIPNLWMNYFGSFECDLVLFTKNKCYPIEIKNYFGDFTFKEGISTLNQHHLSVNPIFQIRRACSNLQEIFHKESLKIPVEGSLIFVGVDNYVNMQSEVSDLNIVTRNHLLHFIKKISDEEDANAGRPLDWHKIFPLFSKYEKENSFNPEPYDKKLLLQQAKKGISCKKCHDYQMNGHRHIVPCPCGYQETSKEAILRTINEYGVLTFKKDFTLNEILIFMDNQFSKTHIRKILTQTFKKIGNGRSTQYRFENI</sequence>
<name>A0A1M4XD16_9LACT</name>
<dbReference type="AlphaFoldDB" id="A0A1M4XD16"/>
<keyword evidence="3" id="KW-1185">Reference proteome</keyword>
<feature type="domain" description="NERD" evidence="1">
    <location>
        <begin position="45"/>
        <end position="155"/>
    </location>
</feature>
<dbReference type="PROSITE" id="PS50965">
    <property type="entry name" value="NERD"/>
    <property type="match status" value="1"/>
</dbReference>
<reference evidence="2 3" key="1">
    <citation type="submission" date="2016-11" db="EMBL/GenBank/DDBJ databases">
        <authorList>
            <person name="Jaros S."/>
            <person name="Januszkiewicz K."/>
            <person name="Wedrychowicz H."/>
        </authorList>
    </citation>
    <scope>NUCLEOTIDE SEQUENCE [LARGE SCALE GENOMIC DNA]</scope>
    <source>
        <strain evidence="2 3">DSM 15692</strain>
    </source>
</reference>
<accession>A0A1M4XD16</accession>
<dbReference type="OrthoDB" id="2136191at2"/>
<dbReference type="InterPro" id="IPR011528">
    <property type="entry name" value="NERD"/>
</dbReference>